<dbReference type="OrthoDB" id="6133115at2759"/>
<feature type="transmembrane region" description="Helical" evidence="9">
    <location>
        <begin position="56"/>
        <end position="74"/>
    </location>
</feature>
<keyword evidence="6 9" id="KW-1133">Transmembrane helix</keyword>
<evidence type="ECO:0000256" key="5">
    <source>
        <dbReference type="ARBA" id="ARBA00022692"/>
    </source>
</evidence>
<dbReference type="Proteomes" id="UP000801492">
    <property type="component" value="Unassembled WGS sequence"/>
</dbReference>
<feature type="transmembrane region" description="Helical" evidence="9">
    <location>
        <begin position="261"/>
        <end position="280"/>
    </location>
</feature>
<feature type="transmembrane region" description="Helical" evidence="9">
    <location>
        <begin position="224"/>
        <end position="249"/>
    </location>
</feature>
<proteinExistence type="predicted"/>
<evidence type="ECO:0000256" key="8">
    <source>
        <dbReference type="ARBA" id="ARBA00023180"/>
    </source>
</evidence>
<dbReference type="PROSITE" id="PS50850">
    <property type="entry name" value="MFS"/>
    <property type="match status" value="1"/>
</dbReference>
<dbReference type="FunFam" id="1.20.1250.20:FF:000218">
    <property type="entry name" value="facilitated trehalose transporter Tret1"/>
    <property type="match status" value="1"/>
</dbReference>
<reference evidence="11" key="1">
    <citation type="submission" date="2019-08" db="EMBL/GenBank/DDBJ databases">
        <title>The genome of the North American firefly Photinus pyralis.</title>
        <authorList>
            <consortium name="Photinus pyralis genome working group"/>
            <person name="Fallon T.R."/>
            <person name="Sander Lower S.E."/>
            <person name="Weng J.-K."/>
        </authorList>
    </citation>
    <scope>NUCLEOTIDE SEQUENCE</scope>
    <source>
        <strain evidence="11">TRF0915ILg1</strain>
        <tissue evidence="11">Whole body</tissue>
    </source>
</reference>
<dbReference type="InterPro" id="IPR044775">
    <property type="entry name" value="MFS_ERD6/Tret1-like"/>
</dbReference>
<evidence type="ECO:0000256" key="4">
    <source>
        <dbReference type="ARBA" id="ARBA00022597"/>
    </source>
</evidence>
<accession>A0A8K0G3W7</accession>
<dbReference type="PROSITE" id="PS00216">
    <property type="entry name" value="SUGAR_TRANSPORT_1"/>
    <property type="match status" value="2"/>
</dbReference>
<dbReference type="SUPFAM" id="SSF103473">
    <property type="entry name" value="MFS general substrate transporter"/>
    <property type="match status" value="1"/>
</dbReference>
<keyword evidence="2" id="KW-0813">Transport</keyword>
<dbReference type="InterPro" id="IPR050549">
    <property type="entry name" value="MFS_Trehalose_Transporter"/>
</dbReference>
<evidence type="ECO:0000259" key="10">
    <source>
        <dbReference type="PROSITE" id="PS50850"/>
    </source>
</evidence>
<dbReference type="GO" id="GO:0005886">
    <property type="term" value="C:plasma membrane"/>
    <property type="evidence" value="ECO:0007669"/>
    <property type="project" value="UniProtKB-SubCell"/>
</dbReference>
<feature type="domain" description="Major facilitator superfamily (MFS) profile" evidence="10">
    <location>
        <begin position="1"/>
        <end position="413"/>
    </location>
</feature>
<dbReference type="PANTHER" id="PTHR48021:SF46">
    <property type="entry name" value="MAJOR FACILITATOR SUPERFAMILY (MFS) PROFILE DOMAIN-CONTAINING PROTEIN"/>
    <property type="match status" value="1"/>
</dbReference>
<dbReference type="PANTHER" id="PTHR48021">
    <property type="match status" value="1"/>
</dbReference>
<feature type="transmembrane region" description="Helical" evidence="9">
    <location>
        <begin position="321"/>
        <end position="345"/>
    </location>
</feature>
<dbReference type="Gene3D" id="1.20.1250.20">
    <property type="entry name" value="MFS general substrate transporter like domains"/>
    <property type="match status" value="1"/>
</dbReference>
<feature type="transmembrane region" description="Helical" evidence="9">
    <location>
        <begin position="80"/>
        <end position="102"/>
    </location>
</feature>
<dbReference type="InterPro" id="IPR005829">
    <property type="entry name" value="Sugar_transporter_CS"/>
</dbReference>
<keyword evidence="7 9" id="KW-0472">Membrane</keyword>
<dbReference type="InterPro" id="IPR036259">
    <property type="entry name" value="MFS_trans_sf"/>
</dbReference>
<feature type="transmembrane region" description="Helical" evidence="9">
    <location>
        <begin position="139"/>
        <end position="160"/>
    </location>
</feature>
<comment type="caution">
    <text evidence="11">The sequence shown here is derived from an EMBL/GenBank/DDBJ whole genome shotgun (WGS) entry which is preliminary data.</text>
</comment>
<comment type="subcellular location">
    <subcellularLocation>
        <location evidence="1">Cell membrane</location>
        <topology evidence="1">Multi-pass membrane protein</topology>
    </subcellularLocation>
</comment>
<evidence type="ECO:0000256" key="1">
    <source>
        <dbReference type="ARBA" id="ARBA00004651"/>
    </source>
</evidence>
<organism evidence="11 12">
    <name type="scientific">Ignelater luminosus</name>
    <name type="common">Cucubano</name>
    <name type="synonym">Pyrophorus luminosus</name>
    <dbReference type="NCBI Taxonomy" id="2038154"/>
    <lineage>
        <taxon>Eukaryota</taxon>
        <taxon>Metazoa</taxon>
        <taxon>Ecdysozoa</taxon>
        <taxon>Arthropoda</taxon>
        <taxon>Hexapoda</taxon>
        <taxon>Insecta</taxon>
        <taxon>Pterygota</taxon>
        <taxon>Neoptera</taxon>
        <taxon>Endopterygota</taxon>
        <taxon>Coleoptera</taxon>
        <taxon>Polyphaga</taxon>
        <taxon>Elateriformia</taxon>
        <taxon>Elateroidea</taxon>
        <taxon>Elateridae</taxon>
        <taxon>Agrypninae</taxon>
        <taxon>Pyrophorini</taxon>
        <taxon>Ignelater</taxon>
    </lineage>
</organism>
<dbReference type="GO" id="GO:0051119">
    <property type="term" value="F:sugar transmembrane transporter activity"/>
    <property type="evidence" value="ECO:0007669"/>
    <property type="project" value="InterPro"/>
</dbReference>
<dbReference type="InterPro" id="IPR020846">
    <property type="entry name" value="MFS_dom"/>
</dbReference>
<dbReference type="InterPro" id="IPR003663">
    <property type="entry name" value="Sugar/inositol_transpt"/>
</dbReference>
<keyword evidence="12" id="KW-1185">Reference proteome</keyword>
<dbReference type="Pfam" id="PF00083">
    <property type="entry name" value="Sugar_tr"/>
    <property type="match status" value="1"/>
</dbReference>
<protein>
    <recommendedName>
        <fullName evidence="10">Major facilitator superfamily (MFS) profile domain-containing protein</fullName>
    </recommendedName>
</protein>
<evidence type="ECO:0000256" key="6">
    <source>
        <dbReference type="ARBA" id="ARBA00022989"/>
    </source>
</evidence>
<evidence type="ECO:0000256" key="3">
    <source>
        <dbReference type="ARBA" id="ARBA00022475"/>
    </source>
</evidence>
<evidence type="ECO:0000256" key="9">
    <source>
        <dbReference type="SAM" id="Phobius"/>
    </source>
</evidence>
<dbReference type="AlphaFoldDB" id="A0A8K0G3W7"/>
<evidence type="ECO:0000313" key="12">
    <source>
        <dbReference type="Proteomes" id="UP000801492"/>
    </source>
</evidence>
<keyword evidence="4" id="KW-0762">Sugar transport</keyword>
<gene>
    <name evidence="11" type="ORF">ILUMI_21231</name>
</gene>
<feature type="transmembrane region" description="Helical" evidence="9">
    <location>
        <begin position="287"/>
        <end position="309"/>
    </location>
</feature>
<dbReference type="PROSITE" id="PS00217">
    <property type="entry name" value="SUGAR_TRANSPORT_2"/>
    <property type="match status" value="1"/>
</dbReference>
<dbReference type="EMBL" id="VTPC01090045">
    <property type="protein sequence ID" value="KAF2884954.1"/>
    <property type="molecule type" value="Genomic_DNA"/>
</dbReference>
<dbReference type="PRINTS" id="PR00171">
    <property type="entry name" value="SUGRTRNSPORT"/>
</dbReference>
<keyword evidence="8" id="KW-0325">Glycoprotein</keyword>
<evidence type="ECO:0000313" key="11">
    <source>
        <dbReference type="EMBL" id="KAF2884954.1"/>
    </source>
</evidence>
<feature type="transmembrane region" description="Helical" evidence="9">
    <location>
        <begin position="29"/>
        <end position="49"/>
    </location>
</feature>
<evidence type="ECO:0000256" key="7">
    <source>
        <dbReference type="ARBA" id="ARBA00023136"/>
    </source>
</evidence>
<feature type="transmembrane region" description="Helical" evidence="9">
    <location>
        <begin position="357"/>
        <end position="378"/>
    </location>
</feature>
<keyword evidence="3" id="KW-1003">Cell membrane</keyword>
<feature type="transmembrane region" description="Helical" evidence="9">
    <location>
        <begin position="390"/>
        <end position="410"/>
    </location>
</feature>
<dbReference type="InterPro" id="IPR005828">
    <property type="entry name" value="MFS_sugar_transport-like"/>
</dbReference>
<feature type="transmembrane region" description="Helical" evidence="9">
    <location>
        <begin position="114"/>
        <end position="133"/>
    </location>
</feature>
<keyword evidence="5 9" id="KW-0812">Transmembrane</keyword>
<name>A0A8K0G3W7_IGNLU</name>
<evidence type="ECO:0000256" key="2">
    <source>
        <dbReference type="ARBA" id="ARBA00022448"/>
    </source>
</evidence>
<sequence length="438" mass="48028">MHFGWPSPSLPQLLQEGSQIPMTSADGSWMAVMPCLGAAVGSITGALTVDRIGRKACMLIVSPLYFITWLMVAFSPSVSILNIARFIVGIADGIAFTAFPMYIGEISDSKIRGFLGSSIPVTTLCGFLLINVIGSHFSIRSTALIASSLPILHFSTFLWMPESPYFLIMKEKSDQAALSLKKLKGMEDVKEEVLRLSLIVKEETENSGKFLDLFTVRSNRKAGIIIMGVRAVQQFSGVNAIAFYAQIIFDQAKTDISPSSATSIYFAVQLIVAICSSILVDKLGRRPLLIVSVIGSGFFLAAEGLYFYFQTQTNFEVSKLSFLPLTSLLLYVIIFNLGMGTIPVLMLSELFPTNVKAFALCIADIYFGIIVTLVSKFFQMMNDDYGMHVPFFAFTTCCAIGLIFIVICVPETKGTSSSTRNKHSELNSHICRLSKDLI</sequence>
<dbReference type="CDD" id="cd17358">
    <property type="entry name" value="MFS_GLUT6_8_Class3_like"/>
    <property type="match status" value="1"/>
</dbReference>